<dbReference type="PIRSF" id="PIRSF028431">
    <property type="entry name" value="UCP028431"/>
    <property type="match status" value="1"/>
</dbReference>
<dbReference type="EMBL" id="JAERRB010000010">
    <property type="protein sequence ID" value="MBL0744274.1"/>
    <property type="molecule type" value="Genomic_DNA"/>
</dbReference>
<dbReference type="Gene3D" id="1.50.10.140">
    <property type="match status" value="1"/>
</dbReference>
<keyword evidence="3" id="KW-1185">Reference proteome</keyword>
<reference evidence="2 3" key="1">
    <citation type="submission" date="2021-01" db="EMBL/GenBank/DDBJ databases">
        <title>Chryseolinea sp. Jin1 Genome sequencing and assembly.</title>
        <authorList>
            <person name="Kim I."/>
        </authorList>
    </citation>
    <scope>NUCLEOTIDE SEQUENCE [LARGE SCALE GENOMIC DNA]</scope>
    <source>
        <strain evidence="2 3">Jin1</strain>
    </source>
</reference>
<evidence type="ECO:0000259" key="1">
    <source>
        <dbReference type="Pfam" id="PF10091"/>
    </source>
</evidence>
<accession>A0ABS1KY10</accession>
<protein>
    <submittedName>
        <fullName evidence="2">Beta-glucosidase</fullName>
    </submittedName>
</protein>
<evidence type="ECO:0000313" key="2">
    <source>
        <dbReference type="EMBL" id="MBL0744274.1"/>
    </source>
</evidence>
<feature type="domain" description="Glycoamylase-like" evidence="1">
    <location>
        <begin position="222"/>
        <end position="433"/>
    </location>
</feature>
<name>A0ABS1KY10_9BACT</name>
<comment type="caution">
    <text evidence="2">The sequence shown here is derived from an EMBL/GenBank/DDBJ whole genome shotgun (WGS) entry which is preliminary data.</text>
</comment>
<proteinExistence type="predicted"/>
<organism evidence="2 3">
    <name type="scientific">Chryseolinea lacunae</name>
    <dbReference type="NCBI Taxonomy" id="2801331"/>
    <lineage>
        <taxon>Bacteria</taxon>
        <taxon>Pseudomonadati</taxon>
        <taxon>Bacteroidota</taxon>
        <taxon>Cytophagia</taxon>
        <taxon>Cytophagales</taxon>
        <taxon>Fulvivirgaceae</taxon>
        <taxon>Chryseolinea</taxon>
    </lineage>
</organism>
<evidence type="ECO:0000313" key="3">
    <source>
        <dbReference type="Proteomes" id="UP000613030"/>
    </source>
</evidence>
<sequence>MTPGSTLKYLSKYDFQISTALTSVAKKALGGNINSKVITTFDPADKFPRITDDELLTLTQKRTFNYFWEGADPSSGMARERNNSGTTVTSGGSGFGIMALVVGMERNFVTRTEGVQRLNKIVTFLETSDRFHGAWSHWINGSTGKVIPFSTKDNGGDLVETSFLVQGLLTARQYLNGTDTVGNNLIKRITRLWEGVEWDWYRKDNQEVLYWHWSPNYNWDMNFALSGYFEEQITYVLAAASPTHGIPKSVYVNGYGRNGAIKTGNTYYDIVLPLGTPSPLFWVQYSYLGLDPHFKDDFADYWQQNVNATRINYAYCVANPRKYVGYSDMCWGLTASDNPSGYDAHSPGNDQGVITPTAALSSFPYTPEESMKALKFFYYTLGDRLWGTYGFYDAFDLSEGWVATSYLAIDQGPIVVMIENYRTGLLWELFMSAPEVQAVKTKLDFQ</sequence>
<gene>
    <name evidence="2" type="ORF">JI741_23785</name>
</gene>
<dbReference type="InterPro" id="IPR016883">
    <property type="entry name" value="UCP028431"/>
</dbReference>
<dbReference type="InterPro" id="IPR019282">
    <property type="entry name" value="Glycoamylase-like_cons_dom"/>
</dbReference>
<dbReference type="Pfam" id="PF10091">
    <property type="entry name" value="Glycoamylase"/>
    <property type="match status" value="1"/>
</dbReference>
<dbReference type="Proteomes" id="UP000613030">
    <property type="component" value="Unassembled WGS sequence"/>
</dbReference>